<reference evidence="1 2" key="1">
    <citation type="submission" date="2014-08" db="EMBL/GenBank/DDBJ databases">
        <authorList>
            <person name="Hassan Y.I."/>
            <person name="Lepp D."/>
            <person name="Zhou T."/>
        </authorList>
    </citation>
    <scope>NUCLEOTIDE SEQUENCE [LARGE SCALE GENOMIC DNA]</scope>
    <source>
        <strain evidence="1 2">IFO13584</strain>
    </source>
</reference>
<dbReference type="STRING" id="46914.JP75_07565"/>
<dbReference type="EMBL" id="JQGC01000006">
    <property type="protein sequence ID" value="KFL31413.1"/>
    <property type="molecule type" value="Genomic_DNA"/>
</dbReference>
<organism evidence="1 2">
    <name type="scientific">Devosia riboflavina</name>
    <dbReference type="NCBI Taxonomy" id="46914"/>
    <lineage>
        <taxon>Bacteria</taxon>
        <taxon>Pseudomonadati</taxon>
        <taxon>Pseudomonadota</taxon>
        <taxon>Alphaproteobacteria</taxon>
        <taxon>Hyphomicrobiales</taxon>
        <taxon>Devosiaceae</taxon>
        <taxon>Devosia</taxon>
    </lineage>
</organism>
<dbReference type="AlphaFoldDB" id="A0A087M3G0"/>
<dbReference type="Proteomes" id="UP000028981">
    <property type="component" value="Unassembled WGS sequence"/>
</dbReference>
<keyword evidence="2" id="KW-1185">Reference proteome</keyword>
<proteinExistence type="predicted"/>
<name>A0A087M3G0_9HYPH</name>
<comment type="caution">
    <text evidence="1">The sequence shown here is derived from an EMBL/GenBank/DDBJ whole genome shotgun (WGS) entry which is preliminary data.</text>
</comment>
<protein>
    <submittedName>
        <fullName evidence="1">Uncharacterized protein</fullName>
    </submittedName>
</protein>
<evidence type="ECO:0000313" key="1">
    <source>
        <dbReference type="EMBL" id="KFL31413.1"/>
    </source>
</evidence>
<evidence type="ECO:0000313" key="2">
    <source>
        <dbReference type="Proteomes" id="UP000028981"/>
    </source>
</evidence>
<accession>A0A087M3G0</accession>
<sequence>MVGSRPGDVQMKQRLNCSVPGCTRTRGDRKGDVLGPYIEWICADHWKLVPRWMKAARNRARRRLRRAESILATVAMVEAWTTVHETARRADAAQWRLWKRLKRAAIERSVGL</sequence>
<gene>
    <name evidence="1" type="ORF">JP75_07565</name>
</gene>